<feature type="region of interest" description="Disordered" evidence="1">
    <location>
        <begin position="71"/>
        <end position="90"/>
    </location>
</feature>
<evidence type="ECO:0000313" key="5">
    <source>
        <dbReference type="Proteomes" id="UP000603141"/>
    </source>
</evidence>
<sequence length="365" mass="40765">MKLPLFLAASAVACAADLPNPQLLPTTRAIHEKIAAQADPAAADMKTYTEKAPLASDAAYEMIAIPGGEFVMGSPDSEPGHKPDEGPQHKVKVDPFWMGKLEMTWDLYRPFMENGKSRNKDGTLNRDSDIYSSEAPEIKEGETLDDTITQPTPPYMPMHFEMGQGYSKEYPAVGMTQHAASKFCEWLSAQTGHFYRLPTEAEWEYACRAGTTTTYSFGDDVSKLGDYAWFAENSEFQYQKVGTKKPNAWGLYDMLGNVSELVLDQYEADAYAKMKDGAANPWIPAANRYPTSVRGGNWDADPEMLRCAARLGTSAKLKARDPQLPKSIWFFTDAPWLGFRIVRPLKTPDVEEMHRYWNMGPGPTE</sequence>
<proteinExistence type="predicted"/>
<gene>
    <name evidence="4" type="ORF">JIN85_10615</name>
</gene>
<feature type="chain" id="PRO_5038109898" evidence="2">
    <location>
        <begin position="16"/>
        <end position="365"/>
    </location>
</feature>
<dbReference type="InterPro" id="IPR016187">
    <property type="entry name" value="CTDL_fold"/>
</dbReference>
<comment type="caution">
    <text evidence="4">The sequence shown here is derived from an EMBL/GenBank/DDBJ whole genome shotgun (WGS) entry which is preliminary data.</text>
</comment>
<dbReference type="InterPro" id="IPR042095">
    <property type="entry name" value="SUMF_sf"/>
</dbReference>
<dbReference type="Gene3D" id="3.90.1580.10">
    <property type="entry name" value="paralog of FGE (formylglycine-generating enzyme)"/>
    <property type="match status" value="1"/>
</dbReference>
<protein>
    <submittedName>
        <fullName evidence="4">Formylglycine-generating enzyme family protein</fullName>
    </submittedName>
</protein>
<keyword evidence="2" id="KW-0732">Signal</keyword>
<dbReference type="Proteomes" id="UP000603141">
    <property type="component" value="Unassembled WGS sequence"/>
</dbReference>
<dbReference type="GO" id="GO:0120147">
    <property type="term" value="F:formylglycine-generating oxidase activity"/>
    <property type="evidence" value="ECO:0007669"/>
    <property type="project" value="TreeGrafter"/>
</dbReference>
<dbReference type="RefSeq" id="WP_200270421.1">
    <property type="nucleotide sequence ID" value="NZ_JAENIJ010000015.1"/>
</dbReference>
<dbReference type="SUPFAM" id="SSF56436">
    <property type="entry name" value="C-type lectin-like"/>
    <property type="match status" value="1"/>
</dbReference>
<evidence type="ECO:0000259" key="3">
    <source>
        <dbReference type="Pfam" id="PF03781"/>
    </source>
</evidence>
<dbReference type="InterPro" id="IPR051043">
    <property type="entry name" value="Sulfatase_Mod_Factor_Kinase"/>
</dbReference>
<dbReference type="Pfam" id="PF03781">
    <property type="entry name" value="FGE-sulfatase"/>
    <property type="match status" value="1"/>
</dbReference>
<evidence type="ECO:0000313" key="4">
    <source>
        <dbReference type="EMBL" id="MBK1882870.1"/>
    </source>
</evidence>
<name>A0A934S7S1_9BACT</name>
<feature type="signal peptide" evidence="2">
    <location>
        <begin position="1"/>
        <end position="15"/>
    </location>
</feature>
<organism evidence="4 5">
    <name type="scientific">Luteolibacter pohnpeiensis</name>
    <dbReference type="NCBI Taxonomy" id="454153"/>
    <lineage>
        <taxon>Bacteria</taxon>
        <taxon>Pseudomonadati</taxon>
        <taxon>Verrucomicrobiota</taxon>
        <taxon>Verrucomicrobiia</taxon>
        <taxon>Verrucomicrobiales</taxon>
        <taxon>Verrucomicrobiaceae</taxon>
        <taxon>Luteolibacter</taxon>
    </lineage>
</organism>
<feature type="domain" description="Sulfatase-modifying factor enzyme-like" evidence="3">
    <location>
        <begin position="61"/>
        <end position="314"/>
    </location>
</feature>
<keyword evidence="5" id="KW-1185">Reference proteome</keyword>
<dbReference type="PANTHER" id="PTHR23150:SF19">
    <property type="entry name" value="FORMYLGLYCINE-GENERATING ENZYME"/>
    <property type="match status" value="1"/>
</dbReference>
<reference evidence="4" key="1">
    <citation type="submission" date="2021-01" db="EMBL/GenBank/DDBJ databases">
        <title>Modified the classification status of verrucomicrobia.</title>
        <authorList>
            <person name="Feng X."/>
        </authorList>
    </citation>
    <scope>NUCLEOTIDE SEQUENCE</scope>
    <source>
        <strain evidence="4">KCTC 22041</strain>
    </source>
</reference>
<evidence type="ECO:0000256" key="2">
    <source>
        <dbReference type="SAM" id="SignalP"/>
    </source>
</evidence>
<dbReference type="EMBL" id="JAENIJ010000015">
    <property type="protein sequence ID" value="MBK1882870.1"/>
    <property type="molecule type" value="Genomic_DNA"/>
</dbReference>
<dbReference type="PANTHER" id="PTHR23150">
    <property type="entry name" value="SULFATASE MODIFYING FACTOR 1, 2"/>
    <property type="match status" value="1"/>
</dbReference>
<accession>A0A934S7S1</accession>
<dbReference type="AlphaFoldDB" id="A0A934S7S1"/>
<evidence type="ECO:0000256" key="1">
    <source>
        <dbReference type="SAM" id="MobiDB-lite"/>
    </source>
</evidence>
<dbReference type="InterPro" id="IPR005532">
    <property type="entry name" value="SUMF_dom"/>
</dbReference>
<feature type="compositionally biased region" description="Basic and acidic residues" evidence="1">
    <location>
        <begin position="78"/>
        <end position="90"/>
    </location>
</feature>